<evidence type="ECO:0000256" key="2">
    <source>
        <dbReference type="ARBA" id="ARBA00022485"/>
    </source>
</evidence>
<dbReference type="PANTHER" id="PTHR11228:SF7">
    <property type="entry name" value="PQQA PEPTIDE CYCLASE"/>
    <property type="match status" value="1"/>
</dbReference>
<name>A0A7X3MGC8_9FIRM</name>
<dbReference type="PROSITE" id="PS51918">
    <property type="entry name" value="RADICAL_SAM"/>
    <property type="match status" value="1"/>
</dbReference>
<protein>
    <submittedName>
        <fullName evidence="9">Radical SAM protein</fullName>
    </submittedName>
</protein>
<comment type="caution">
    <text evidence="9">The sequence shown here is derived from an EMBL/GenBank/DDBJ whole genome shotgun (WGS) entry which is preliminary data.</text>
</comment>
<dbReference type="PANTHER" id="PTHR11228">
    <property type="entry name" value="RADICAL SAM DOMAIN PROTEIN"/>
    <property type="match status" value="1"/>
</dbReference>
<keyword evidence="6" id="KW-0408">Iron</keyword>
<dbReference type="CDD" id="cd01335">
    <property type="entry name" value="Radical_SAM"/>
    <property type="match status" value="1"/>
</dbReference>
<gene>
    <name evidence="9" type="ORF">GN277_11070</name>
</gene>
<dbReference type="SFLD" id="SFLDS00029">
    <property type="entry name" value="Radical_SAM"/>
    <property type="match status" value="1"/>
</dbReference>
<dbReference type="GO" id="GO:0016491">
    <property type="term" value="F:oxidoreductase activity"/>
    <property type="evidence" value="ECO:0007669"/>
    <property type="project" value="UniProtKB-KW"/>
</dbReference>
<evidence type="ECO:0000256" key="4">
    <source>
        <dbReference type="ARBA" id="ARBA00022723"/>
    </source>
</evidence>
<dbReference type="GO" id="GO:0051539">
    <property type="term" value="F:4 iron, 4 sulfur cluster binding"/>
    <property type="evidence" value="ECO:0007669"/>
    <property type="project" value="UniProtKB-KW"/>
</dbReference>
<dbReference type="SFLD" id="SFLDG01067">
    <property type="entry name" value="SPASM/twitch_domain_containing"/>
    <property type="match status" value="1"/>
</dbReference>
<dbReference type="AlphaFoldDB" id="A0A7X3MGC8"/>
<accession>A0A7X3MGC8</accession>
<dbReference type="Proteomes" id="UP000460412">
    <property type="component" value="Unassembled WGS sequence"/>
</dbReference>
<proteinExistence type="predicted"/>
<evidence type="ECO:0000259" key="8">
    <source>
        <dbReference type="PROSITE" id="PS51918"/>
    </source>
</evidence>
<dbReference type="GO" id="GO:0046872">
    <property type="term" value="F:metal ion binding"/>
    <property type="evidence" value="ECO:0007669"/>
    <property type="project" value="UniProtKB-KW"/>
</dbReference>
<keyword evidence="4" id="KW-0479">Metal-binding</keyword>
<evidence type="ECO:0000256" key="1">
    <source>
        <dbReference type="ARBA" id="ARBA00001966"/>
    </source>
</evidence>
<evidence type="ECO:0000256" key="3">
    <source>
        <dbReference type="ARBA" id="ARBA00022691"/>
    </source>
</evidence>
<dbReference type="InterPro" id="IPR023885">
    <property type="entry name" value="4Fe4S-binding_SPASM_dom"/>
</dbReference>
<dbReference type="EMBL" id="WUQX01000001">
    <property type="protein sequence ID" value="MXP75904.1"/>
    <property type="molecule type" value="Genomic_DNA"/>
</dbReference>
<evidence type="ECO:0000256" key="5">
    <source>
        <dbReference type="ARBA" id="ARBA00023002"/>
    </source>
</evidence>
<keyword evidence="10" id="KW-1185">Reference proteome</keyword>
<evidence type="ECO:0000313" key="9">
    <source>
        <dbReference type="EMBL" id="MXP75904.1"/>
    </source>
</evidence>
<keyword evidence="2" id="KW-0004">4Fe-4S</keyword>
<organism evidence="9 10">
    <name type="scientific">Sporofaciens musculi</name>
    <dbReference type="NCBI Taxonomy" id="2681861"/>
    <lineage>
        <taxon>Bacteria</taxon>
        <taxon>Bacillati</taxon>
        <taxon>Bacillota</taxon>
        <taxon>Clostridia</taxon>
        <taxon>Lachnospirales</taxon>
        <taxon>Lachnospiraceae</taxon>
        <taxon>Sporofaciens</taxon>
    </lineage>
</organism>
<evidence type="ECO:0000256" key="7">
    <source>
        <dbReference type="ARBA" id="ARBA00023014"/>
    </source>
</evidence>
<dbReference type="SFLD" id="SFLDG01387">
    <property type="entry name" value="BtrN-like_SPASM_domain_contain"/>
    <property type="match status" value="1"/>
</dbReference>
<sequence>MIHSIGLFVTLVDACNLDCSFCLLAKRPDFRAGDEIDYDKFVAMLRQLKDCPPPIPLGAVCFCGSGEPLIYRRLTEIVRETKKYVPQVSIVTNGVLLTKDISRQLLEANIDHIVVSVTGNSSDVYKKYQGSGRKTVNPENQYETVKQNVAALIDVRNEMQSGTQIGISYILAESSRDDYFPALSYWRELGVNYVDTRILDKGFSRPKQDFRTYIDENAQQWWESCCTCFGKVMNVFTDGRIGYCNCAYQEETILGNLWDSSLNEILNSPRFVELHRSFSQDYDHIPEFCKSCDLLRSRPILA</sequence>
<comment type="cofactor">
    <cofactor evidence="1">
        <name>[4Fe-4S] cluster</name>
        <dbReference type="ChEBI" id="CHEBI:49883"/>
    </cofactor>
</comment>
<dbReference type="InterPro" id="IPR000385">
    <property type="entry name" value="MoaA_NifB_PqqE_Fe-S-bd_CS"/>
</dbReference>
<reference evidence="9 10" key="1">
    <citation type="submission" date="2019-12" db="EMBL/GenBank/DDBJ databases">
        <title>Sporaefaciens musculi gen. nov., sp. nov., a novel bacterium isolated from the caecum of an obese mouse.</title>
        <authorList>
            <person name="Rasmussen T.S."/>
            <person name="Streidl T."/>
            <person name="Hitch T.C.A."/>
            <person name="Wortmann E."/>
            <person name="Deptula P."/>
            <person name="Hansen M."/>
            <person name="Nielsen D.S."/>
            <person name="Clavel T."/>
            <person name="Vogensen F.K."/>
        </authorList>
    </citation>
    <scope>NUCLEOTIDE SEQUENCE [LARGE SCALE GENOMIC DNA]</scope>
    <source>
        <strain evidence="9 10">WCA-9-b2</strain>
    </source>
</reference>
<dbReference type="Pfam" id="PF04055">
    <property type="entry name" value="Radical_SAM"/>
    <property type="match status" value="1"/>
</dbReference>
<dbReference type="InterPro" id="IPR007197">
    <property type="entry name" value="rSAM"/>
</dbReference>
<dbReference type="InterPro" id="IPR058240">
    <property type="entry name" value="rSAM_sf"/>
</dbReference>
<keyword evidence="3" id="KW-0949">S-adenosyl-L-methionine</keyword>
<dbReference type="SUPFAM" id="SSF102114">
    <property type="entry name" value="Radical SAM enzymes"/>
    <property type="match status" value="1"/>
</dbReference>
<dbReference type="Pfam" id="PF13186">
    <property type="entry name" value="SPASM"/>
    <property type="match status" value="1"/>
</dbReference>
<dbReference type="CDD" id="cd21109">
    <property type="entry name" value="SPASM"/>
    <property type="match status" value="1"/>
</dbReference>
<dbReference type="InterPro" id="IPR034391">
    <property type="entry name" value="AdoMet-like_SPASM_containing"/>
</dbReference>
<dbReference type="InterPro" id="IPR013785">
    <property type="entry name" value="Aldolase_TIM"/>
</dbReference>
<dbReference type="InterPro" id="IPR050377">
    <property type="entry name" value="Radical_SAM_PqqE_MftC-like"/>
</dbReference>
<evidence type="ECO:0000313" key="10">
    <source>
        <dbReference type="Proteomes" id="UP000460412"/>
    </source>
</evidence>
<evidence type="ECO:0000256" key="6">
    <source>
        <dbReference type="ARBA" id="ARBA00023004"/>
    </source>
</evidence>
<dbReference type="PROSITE" id="PS01305">
    <property type="entry name" value="MOAA_NIFB_PQQE"/>
    <property type="match status" value="1"/>
</dbReference>
<keyword evidence="5" id="KW-0560">Oxidoreductase</keyword>
<feature type="domain" description="Radical SAM core" evidence="8">
    <location>
        <begin position="1"/>
        <end position="224"/>
    </location>
</feature>
<dbReference type="RefSeq" id="WP_159751088.1">
    <property type="nucleotide sequence ID" value="NZ_WUQX01000001.1"/>
</dbReference>
<keyword evidence="7" id="KW-0411">Iron-sulfur</keyword>
<dbReference type="Gene3D" id="3.20.20.70">
    <property type="entry name" value="Aldolase class I"/>
    <property type="match status" value="1"/>
</dbReference>